<dbReference type="GO" id="GO:0006260">
    <property type="term" value="P:DNA replication"/>
    <property type="evidence" value="ECO:0007669"/>
    <property type="project" value="InterPro"/>
</dbReference>
<evidence type="ECO:0000256" key="4">
    <source>
        <dbReference type="ARBA" id="ARBA00022839"/>
    </source>
</evidence>
<dbReference type="FunFam" id="3.30.420.10:FF:000045">
    <property type="entry name" value="3'-5' exonuclease DinG"/>
    <property type="match status" value="1"/>
</dbReference>
<dbReference type="PATRIC" id="fig|1280954.3.peg.401"/>
<dbReference type="Proteomes" id="UP000027100">
    <property type="component" value="Unassembled WGS sequence"/>
</dbReference>
<evidence type="ECO:0000256" key="6">
    <source>
        <dbReference type="ARBA" id="ARBA00026073"/>
    </source>
</evidence>
<dbReference type="eggNOG" id="COG2176">
    <property type="taxonomic scope" value="Bacteria"/>
</dbReference>
<keyword evidence="10" id="KW-1185">Reference proteome</keyword>
<dbReference type="AlphaFoldDB" id="A0A062VKG5"/>
<organism evidence="9 10">
    <name type="scientific">Hyphomonas polymorpha PS728</name>
    <dbReference type="NCBI Taxonomy" id="1280954"/>
    <lineage>
        <taxon>Bacteria</taxon>
        <taxon>Pseudomonadati</taxon>
        <taxon>Pseudomonadota</taxon>
        <taxon>Alphaproteobacteria</taxon>
        <taxon>Hyphomonadales</taxon>
        <taxon>Hyphomonadaceae</taxon>
        <taxon>Hyphomonas</taxon>
    </lineage>
</organism>
<dbReference type="RefSeq" id="WP_035593864.1">
    <property type="nucleotide sequence ID" value="NZ_ARYM01000002.1"/>
</dbReference>
<dbReference type="Pfam" id="PF00929">
    <property type="entry name" value="RNase_T"/>
    <property type="match status" value="1"/>
</dbReference>
<dbReference type="InterPro" id="IPR036397">
    <property type="entry name" value="RNaseH_sf"/>
</dbReference>
<dbReference type="SMART" id="SM00479">
    <property type="entry name" value="EXOIII"/>
    <property type="match status" value="1"/>
</dbReference>
<dbReference type="PANTHER" id="PTHR30231">
    <property type="entry name" value="DNA POLYMERASE III SUBUNIT EPSILON"/>
    <property type="match status" value="1"/>
</dbReference>
<evidence type="ECO:0000256" key="2">
    <source>
        <dbReference type="ARBA" id="ARBA00022722"/>
    </source>
</evidence>
<keyword evidence="4" id="KW-0269">Exonuclease</keyword>
<dbReference type="SUPFAM" id="SSF53098">
    <property type="entry name" value="Ribonuclease H-like"/>
    <property type="match status" value="1"/>
</dbReference>
<dbReference type="OrthoDB" id="9804290at2"/>
<dbReference type="InterPro" id="IPR006054">
    <property type="entry name" value="DnaQ"/>
</dbReference>
<dbReference type="PANTHER" id="PTHR30231:SF4">
    <property type="entry name" value="PROTEIN NEN2"/>
    <property type="match status" value="1"/>
</dbReference>
<dbReference type="EMBL" id="ARYM01000002">
    <property type="protein sequence ID" value="KDA00139.1"/>
    <property type="molecule type" value="Genomic_DNA"/>
</dbReference>
<dbReference type="NCBIfam" id="TIGR00573">
    <property type="entry name" value="dnaq"/>
    <property type="match status" value="1"/>
</dbReference>
<dbReference type="STRING" id="1280954.HPO_01957"/>
<keyword evidence="3" id="KW-0378">Hydrolase</keyword>
<dbReference type="GO" id="GO:0003677">
    <property type="term" value="F:DNA binding"/>
    <property type="evidence" value="ECO:0007669"/>
    <property type="project" value="InterPro"/>
</dbReference>
<protein>
    <recommendedName>
        <fullName evidence="1">DNA-directed DNA polymerase</fullName>
        <ecNumber evidence="1">2.7.7.7</ecNumber>
    </recommendedName>
</protein>
<evidence type="ECO:0000313" key="9">
    <source>
        <dbReference type="EMBL" id="KDA00139.1"/>
    </source>
</evidence>
<evidence type="ECO:0000313" key="10">
    <source>
        <dbReference type="Proteomes" id="UP000027100"/>
    </source>
</evidence>
<sequence>MTAPHELHEFVVVDLETTGFSPRTCQIIEVDAVRVDMVTGARASFSSFVRCDAALPHHITRLTGISSDMLEGAPEGHEVVAELAGFIRGLPIVAYNAGFDMSFLRAAAPEVFETHPVVCALQAARRYLRLPDYKLATVARHFGVGQDAAHRALDDCLTTLSIFEGIRAISGARG</sequence>
<comment type="catalytic activity">
    <reaction evidence="7">
        <text>DNA(n) + a 2'-deoxyribonucleoside 5'-triphosphate = DNA(n+1) + diphosphate</text>
        <dbReference type="Rhea" id="RHEA:22508"/>
        <dbReference type="Rhea" id="RHEA-COMP:17339"/>
        <dbReference type="Rhea" id="RHEA-COMP:17340"/>
        <dbReference type="ChEBI" id="CHEBI:33019"/>
        <dbReference type="ChEBI" id="CHEBI:61560"/>
        <dbReference type="ChEBI" id="CHEBI:173112"/>
        <dbReference type="EC" id="2.7.7.7"/>
    </reaction>
</comment>
<evidence type="ECO:0000256" key="3">
    <source>
        <dbReference type="ARBA" id="ARBA00022801"/>
    </source>
</evidence>
<evidence type="ECO:0000259" key="8">
    <source>
        <dbReference type="SMART" id="SM00479"/>
    </source>
</evidence>
<comment type="function">
    <text evidence="5">DNA polymerase III is a complex, multichain enzyme responsible for most of the replicative synthesis in bacteria. The epsilon subunit contain the editing function and is a proofreading 3'-5' exonuclease.</text>
</comment>
<keyword evidence="2" id="KW-0540">Nuclease</keyword>
<name>A0A062VKG5_9PROT</name>
<evidence type="ECO:0000256" key="1">
    <source>
        <dbReference type="ARBA" id="ARBA00012417"/>
    </source>
</evidence>
<accession>A0A062VKG5</accession>
<dbReference type="CDD" id="cd06127">
    <property type="entry name" value="DEDDh"/>
    <property type="match status" value="1"/>
</dbReference>
<comment type="subunit">
    <text evidence="6">DNA polymerase III contains a core (composed of alpha, epsilon and theta chains) that associates with a tau subunit. This core dimerizes to form the POLIII' complex. PolIII' associates with the gamma complex (composed of gamma, delta, delta', psi and chi chains) and with the beta chain to form the complete DNA polymerase III complex.</text>
</comment>
<gene>
    <name evidence="9" type="ORF">HPO_01957</name>
</gene>
<dbReference type="GO" id="GO:0003887">
    <property type="term" value="F:DNA-directed DNA polymerase activity"/>
    <property type="evidence" value="ECO:0007669"/>
    <property type="project" value="UniProtKB-EC"/>
</dbReference>
<dbReference type="InterPro" id="IPR013520">
    <property type="entry name" value="Ribonucl_H"/>
</dbReference>
<feature type="domain" description="Exonuclease" evidence="8">
    <location>
        <begin position="9"/>
        <end position="172"/>
    </location>
</feature>
<proteinExistence type="predicted"/>
<evidence type="ECO:0000256" key="5">
    <source>
        <dbReference type="ARBA" id="ARBA00025483"/>
    </source>
</evidence>
<dbReference type="EC" id="2.7.7.7" evidence="1"/>
<dbReference type="Gene3D" id="3.30.420.10">
    <property type="entry name" value="Ribonuclease H-like superfamily/Ribonuclease H"/>
    <property type="match status" value="1"/>
</dbReference>
<evidence type="ECO:0000256" key="7">
    <source>
        <dbReference type="ARBA" id="ARBA00049244"/>
    </source>
</evidence>
<dbReference type="GO" id="GO:0008408">
    <property type="term" value="F:3'-5' exonuclease activity"/>
    <property type="evidence" value="ECO:0007669"/>
    <property type="project" value="TreeGrafter"/>
</dbReference>
<dbReference type="InterPro" id="IPR012337">
    <property type="entry name" value="RNaseH-like_sf"/>
</dbReference>
<reference evidence="9 10" key="1">
    <citation type="journal article" date="2014" name="Antonie Van Leeuwenhoek">
        <title>Hyphomonas beringensis sp. nov. and Hyphomonas chukchiensis sp. nov., isolated from surface seawater of the Bering Sea and Chukchi Sea.</title>
        <authorList>
            <person name="Li C."/>
            <person name="Lai Q."/>
            <person name="Li G."/>
            <person name="Dong C."/>
            <person name="Wang J."/>
            <person name="Liao Y."/>
            <person name="Shao Z."/>
        </authorList>
    </citation>
    <scope>NUCLEOTIDE SEQUENCE [LARGE SCALE GENOMIC DNA]</scope>
    <source>
        <strain evidence="9 10">PS728</strain>
    </source>
</reference>
<comment type="caution">
    <text evidence="9">The sequence shown here is derived from an EMBL/GenBank/DDBJ whole genome shotgun (WGS) entry which is preliminary data.</text>
</comment>